<reference evidence="2" key="1">
    <citation type="submission" date="2023-07" db="EMBL/GenBank/DDBJ databases">
        <authorList>
            <person name="Stuckert A."/>
        </authorList>
    </citation>
    <scope>NUCLEOTIDE SEQUENCE</scope>
</reference>
<keyword evidence="3" id="KW-1185">Reference proteome</keyword>
<evidence type="ECO:0000256" key="1">
    <source>
        <dbReference type="ARBA" id="ARBA00022729"/>
    </source>
</evidence>
<dbReference type="PANTHER" id="PTHR46769">
    <property type="entry name" value="POLYCYSTIC KIDNEY AND HEPATIC DISEASE 1 (AUTOSOMAL RECESSIVE)-LIKE 1"/>
    <property type="match status" value="1"/>
</dbReference>
<dbReference type="Gene3D" id="2.160.20.10">
    <property type="entry name" value="Single-stranded right-handed beta-helix, Pectin lyase-like"/>
    <property type="match status" value="1"/>
</dbReference>
<dbReference type="EMBL" id="CAUEEQ010015751">
    <property type="protein sequence ID" value="CAJ0939625.1"/>
    <property type="molecule type" value="Genomic_DNA"/>
</dbReference>
<evidence type="ECO:0008006" key="4">
    <source>
        <dbReference type="Google" id="ProtNLM"/>
    </source>
</evidence>
<dbReference type="InterPro" id="IPR011050">
    <property type="entry name" value="Pectin_lyase_fold/virulence"/>
</dbReference>
<name>A0ABN9LJK9_9NEOB</name>
<keyword evidence="1" id="KW-0732">Signal</keyword>
<dbReference type="Proteomes" id="UP001176940">
    <property type="component" value="Unassembled WGS sequence"/>
</dbReference>
<protein>
    <recommendedName>
        <fullName evidence="4">Right handed beta helix domain-containing protein</fullName>
    </recommendedName>
</protein>
<dbReference type="InterPro" id="IPR012334">
    <property type="entry name" value="Pectin_lyas_fold"/>
</dbReference>
<organism evidence="2 3">
    <name type="scientific">Ranitomeya imitator</name>
    <name type="common">mimic poison frog</name>
    <dbReference type="NCBI Taxonomy" id="111125"/>
    <lineage>
        <taxon>Eukaryota</taxon>
        <taxon>Metazoa</taxon>
        <taxon>Chordata</taxon>
        <taxon>Craniata</taxon>
        <taxon>Vertebrata</taxon>
        <taxon>Euteleostomi</taxon>
        <taxon>Amphibia</taxon>
        <taxon>Batrachia</taxon>
        <taxon>Anura</taxon>
        <taxon>Neobatrachia</taxon>
        <taxon>Hyloidea</taxon>
        <taxon>Dendrobatidae</taxon>
        <taxon>Dendrobatinae</taxon>
        <taxon>Ranitomeya</taxon>
    </lineage>
</organism>
<proteinExistence type="predicted"/>
<sequence>MFINRIALNNTVDWSPGDKIVISSSSYEAHQAELVYLRDIYGPIVRIWGKLNYWHSDYTQQKAASVGITPKGHRSGRCHHDHTFNDNWTQYRVPLSTGGCSIGTCVSSSSSEMCCGGTVHSIGDTVRIVLAAEVGLLSRNIQIDTDTPCSGSIMVGQHTSDLGEKYLGSLELSNVEISDFGTSSLPSINFINTSQSSSISHSSIHHSCGCGITATNSTNIMLHANILYSIVGHGVHLDGGNHVVTDNLLVLMQQPKTQVEWVTGMKINPLTDVFLSGNSVAGSERIAYHVQGKGCHFEKRLWQENVAHSSLHGIHVYWEDDLKNCMKISGFLSYKNYDYGLFFHVEGSAMVEDVTLVDNRVGLLPIVSQHSAFTSLKQYISLHNSVIVATSSAFDCLRDRIKPFSANVTRKDRAPSSPYGGRVGILWPMFTERPRRWPDYPWHMLAAEGTVSGIMKLQDVTFSGFKKSCYSDDFDTCIMTIPRNMAITCPITADRIKMLDVRSDHVFYFHPQDRTTSCPLSAECSGAQASLFKDLDGSFLGHGPTVTVFPVSEHDVVHPCYNIGK</sequence>
<dbReference type="SUPFAM" id="SSF51126">
    <property type="entry name" value="Pectin lyase-like"/>
    <property type="match status" value="1"/>
</dbReference>
<gene>
    <name evidence="2" type="ORF">RIMI_LOCUS8080942</name>
</gene>
<dbReference type="PANTHER" id="PTHR46769:SF1">
    <property type="entry name" value="FIBROCYSTIN"/>
    <property type="match status" value="1"/>
</dbReference>
<evidence type="ECO:0000313" key="3">
    <source>
        <dbReference type="Proteomes" id="UP001176940"/>
    </source>
</evidence>
<dbReference type="InterPro" id="IPR052387">
    <property type="entry name" value="Fibrocystin"/>
</dbReference>
<accession>A0ABN9LJK9</accession>
<evidence type="ECO:0000313" key="2">
    <source>
        <dbReference type="EMBL" id="CAJ0939625.1"/>
    </source>
</evidence>
<comment type="caution">
    <text evidence="2">The sequence shown here is derived from an EMBL/GenBank/DDBJ whole genome shotgun (WGS) entry which is preliminary data.</text>
</comment>